<feature type="transmembrane region" description="Helical" evidence="1">
    <location>
        <begin position="12"/>
        <end position="43"/>
    </location>
</feature>
<accession>A0ABN9VMC5</accession>
<comment type="caution">
    <text evidence="2">The sequence shown here is derived from an EMBL/GenBank/DDBJ whole genome shotgun (WGS) entry which is preliminary data.</text>
</comment>
<protein>
    <submittedName>
        <fullName evidence="2">Uncharacterized protein</fullName>
    </submittedName>
</protein>
<evidence type="ECO:0000313" key="2">
    <source>
        <dbReference type="EMBL" id="CAK0873461.1"/>
    </source>
</evidence>
<feature type="transmembrane region" description="Helical" evidence="1">
    <location>
        <begin position="63"/>
        <end position="81"/>
    </location>
</feature>
<gene>
    <name evidence="2" type="ORF">PCOR1329_LOCUS58669</name>
</gene>
<keyword evidence="3" id="KW-1185">Reference proteome</keyword>
<organism evidence="2 3">
    <name type="scientific">Prorocentrum cordatum</name>
    <dbReference type="NCBI Taxonomy" id="2364126"/>
    <lineage>
        <taxon>Eukaryota</taxon>
        <taxon>Sar</taxon>
        <taxon>Alveolata</taxon>
        <taxon>Dinophyceae</taxon>
        <taxon>Prorocentrales</taxon>
        <taxon>Prorocentraceae</taxon>
        <taxon>Prorocentrum</taxon>
    </lineage>
</organism>
<evidence type="ECO:0000313" key="3">
    <source>
        <dbReference type="Proteomes" id="UP001189429"/>
    </source>
</evidence>
<dbReference type="EMBL" id="CAUYUJ010017283">
    <property type="protein sequence ID" value="CAK0873461.1"/>
    <property type="molecule type" value="Genomic_DNA"/>
</dbReference>
<dbReference type="Proteomes" id="UP001189429">
    <property type="component" value="Unassembled WGS sequence"/>
</dbReference>
<keyword evidence="1" id="KW-1133">Transmembrane helix</keyword>
<name>A0ABN9VMC5_9DINO</name>
<keyword evidence="1" id="KW-0812">Transmembrane</keyword>
<keyword evidence="1" id="KW-0472">Membrane</keyword>
<sequence>MRPSVFEGLEVTIVIFVCLEVTINVLACSEMTVVFVVCLGMIVHMVDRSLGLPGSLMKLEVTAVGFGCGEAPFVMLGLDAVRGASARARARWRSRAWRRLRALGWPSCFPCSRRWPSFFIASPEFVSSECLEVAVVIFASLELTAVFVGRLEAPAPQVGAVGLLSLRRQASILIIGTRTRWRPARRGGV</sequence>
<evidence type="ECO:0000256" key="1">
    <source>
        <dbReference type="SAM" id="Phobius"/>
    </source>
</evidence>
<proteinExistence type="predicted"/>
<reference evidence="2" key="1">
    <citation type="submission" date="2023-10" db="EMBL/GenBank/DDBJ databases">
        <authorList>
            <person name="Chen Y."/>
            <person name="Shah S."/>
            <person name="Dougan E. K."/>
            <person name="Thang M."/>
            <person name="Chan C."/>
        </authorList>
    </citation>
    <scope>NUCLEOTIDE SEQUENCE [LARGE SCALE GENOMIC DNA]</scope>
</reference>